<reference evidence="1" key="1">
    <citation type="submission" date="2018-10" db="EMBL/GenBank/DDBJ databases">
        <title>Schaedlerella arabinophila gen. nov. sp. nov., isolated from the mouse intestinal tract and comparative analysis with the genome of the closely related altered Schaedler flora strain ASF502.</title>
        <authorList>
            <person name="Miyake S."/>
            <person name="Soh M."/>
            <person name="Seedorf H."/>
        </authorList>
    </citation>
    <scope>NUCLEOTIDE SEQUENCE [LARGE SCALE GENOMIC DNA]</scope>
    <source>
        <strain evidence="1">DSM 106076</strain>
    </source>
</reference>
<dbReference type="Proteomes" id="UP000274920">
    <property type="component" value="Unassembled WGS sequence"/>
</dbReference>
<dbReference type="AlphaFoldDB" id="A0A426DLH2"/>
<evidence type="ECO:0000313" key="1">
    <source>
        <dbReference type="EMBL" id="RRK33594.1"/>
    </source>
</evidence>
<dbReference type="RefSeq" id="WP_125128823.1">
    <property type="nucleotide sequence ID" value="NZ_RHJS01000002.1"/>
</dbReference>
<keyword evidence="2" id="KW-1185">Reference proteome</keyword>
<evidence type="ECO:0000313" key="2">
    <source>
        <dbReference type="Proteomes" id="UP000274920"/>
    </source>
</evidence>
<gene>
    <name evidence="1" type="ORF">EBB54_21230</name>
</gene>
<name>A0A426DLH2_9FIRM</name>
<comment type="caution">
    <text evidence="1">The sequence shown here is derived from an EMBL/GenBank/DDBJ whole genome shotgun (WGS) entry which is preliminary data.</text>
</comment>
<organism evidence="1 2">
    <name type="scientific">Schaedlerella arabinosiphila</name>
    <dbReference type="NCBI Taxonomy" id="2044587"/>
    <lineage>
        <taxon>Bacteria</taxon>
        <taxon>Bacillati</taxon>
        <taxon>Bacillota</taxon>
        <taxon>Clostridia</taxon>
        <taxon>Lachnospirales</taxon>
        <taxon>Lachnospiraceae</taxon>
        <taxon>Schaedlerella</taxon>
    </lineage>
</organism>
<sequence length="68" mass="7795">MKMLTPNMEIPGPFTASHSFLEERVEIIRAMAEEKKVCLADAYAAWKNYEAAGYPLARFWQMESITLP</sequence>
<accession>A0A426DLH2</accession>
<proteinExistence type="predicted"/>
<protein>
    <submittedName>
        <fullName evidence="1">Uncharacterized protein</fullName>
    </submittedName>
</protein>
<dbReference type="EMBL" id="RHJS01000002">
    <property type="protein sequence ID" value="RRK33594.1"/>
    <property type="molecule type" value="Genomic_DNA"/>
</dbReference>